<dbReference type="InterPro" id="IPR038231">
    <property type="entry name" value="MepB-like_sf"/>
</dbReference>
<dbReference type="Pfam" id="PF08877">
    <property type="entry name" value="MepB-like"/>
    <property type="match status" value="1"/>
</dbReference>
<dbReference type="AlphaFoldDB" id="A0A075TUG6"/>
<protein>
    <recommendedName>
        <fullName evidence="3">MepB protein</fullName>
    </recommendedName>
</protein>
<sequence length="140" mass="15994">MYKSVEILKACLDMSFDNVEIIEEKQNAAYEGFYIPKLNVRSRLAKQTPKKAGFFVTHYVADGDGNRPYTVKETLNMLAICIPDEGAFLFPKEILMEKKIITTSVIGKMGFRVYLPTEMALNASAQKTQAWQAKYYYSVR</sequence>
<reference evidence="1 2" key="1">
    <citation type="journal article" date="2014" name="Genome Announc.">
        <title>Complete Genome Sequences of Fish Pathogenic Weissella ceti Strains WS74 and WS105.</title>
        <authorList>
            <person name="Figueiredo H.C."/>
            <person name="Leal C.A."/>
            <person name="Dorella F.A."/>
            <person name="Carvalho A.F."/>
            <person name="Soares S.C."/>
            <person name="Pereira F.L."/>
            <person name="Azevedo V.A."/>
        </authorList>
    </citation>
    <scope>NUCLEOTIDE SEQUENCE [LARGE SCALE GENOMIC DNA]</scope>
    <source>
        <strain evidence="1 2">WS74</strain>
    </source>
</reference>
<dbReference type="STRING" id="759620.WS105_0258"/>
<dbReference type="KEGG" id="wct:WS74_0260"/>
<dbReference type="PATRIC" id="fig|759620.7.peg.246"/>
<evidence type="ECO:0008006" key="3">
    <source>
        <dbReference type="Google" id="ProtNLM"/>
    </source>
</evidence>
<dbReference type="RefSeq" id="WP_009495745.1">
    <property type="nucleotide sequence ID" value="NZ_CP009223.1"/>
</dbReference>
<accession>A0A075TUG6</accession>
<dbReference type="KEGG" id="wci:WS105_0258"/>
<dbReference type="Proteomes" id="UP000029079">
    <property type="component" value="Chromosome"/>
</dbReference>
<proteinExistence type="predicted"/>
<dbReference type="InterPro" id="IPR011235">
    <property type="entry name" value="MepB-like"/>
</dbReference>
<dbReference type="KEGG" id="wce:WS08_0260"/>
<dbReference type="EMBL" id="CP009223">
    <property type="protein sequence ID" value="AIM62512.1"/>
    <property type="molecule type" value="Genomic_DNA"/>
</dbReference>
<name>A0A075TUG6_9LACO</name>
<organism evidence="1 2">
    <name type="scientific">Weissella ceti</name>
    <dbReference type="NCBI Taxonomy" id="759620"/>
    <lineage>
        <taxon>Bacteria</taxon>
        <taxon>Bacillati</taxon>
        <taxon>Bacillota</taxon>
        <taxon>Bacilli</taxon>
        <taxon>Lactobacillales</taxon>
        <taxon>Lactobacillaceae</taxon>
        <taxon>Weissella</taxon>
    </lineage>
</organism>
<reference evidence="2" key="2">
    <citation type="submission" date="2014-08" db="EMBL/GenBank/DDBJ databases">
        <title>Complete genome of Weissella ceti strain WS74 isolated from diseased rainbow trout in Brazil.</title>
        <authorList>
            <person name="Figueiredo H.C.P."/>
            <person name="Leal C.A.G."/>
            <person name="Pereira F.L."/>
            <person name="Soares S.C."/>
            <person name="Dorella F.A."/>
            <person name="Carvalho A.F."/>
            <person name="Azevedo V.A.C."/>
        </authorList>
    </citation>
    <scope>NUCLEOTIDE SEQUENCE [LARGE SCALE GENOMIC DNA]</scope>
    <source>
        <strain evidence="2">WS74</strain>
    </source>
</reference>
<keyword evidence="2" id="KW-1185">Reference proteome</keyword>
<dbReference type="Gene3D" id="3.40.1350.140">
    <property type="entry name" value="MepB-like"/>
    <property type="match status" value="1"/>
</dbReference>
<gene>
    <name evidence="1" type="ORF">WS74_0260</name>
</gene>
<evidence type="ECO:0000313" key="1">
    <source>
        <dbReference type="EMBL" id="AIM62512.1"/>
    </source>
</evidence>
<evidence type="ECO:0000313" key="2">
    <source>
        <dbReference type="Proteomes" id="UP000029079"/>
    </source>
</evidence>
<dbReference type="OrthoDB" id="4954833at2"/>